<name>A0A2M8DQX6_9BACT</name>
<gene>
    <name evidence="1" type="ORF">CO073_02930</name>
</gene>
<sequence>PEEKIGDFNCTENDVSIHSQIFSVKNYSGEVKLSQDHSESMWLSKEDLEKYDLALIVKLFFNLM</sequence>
<reference evidence="2" key="1">
    <citation type="submission" date="2017-09" db="EMBL/GenBank/DDBJ databases">
        <title>Depth-based differentiation of microbial function through sediment-hosted aquifers and enrichment of novel symbionts in the deep terrestrial subsurface.</title>
        <authorList>
            <person name="Probst A.J."/>
            <person name="Ladd B."/>
            <person name="Jarett J.K."/>
            <person name="Geller-Mcgrath D.E."/>
            <person name="Sieber C.M.K."/>
            <person name="Emerson J.B."/>
            <person name="Anantharaman K."/>
            <person name="Thomas B.C."/>
            <person name="Malmstrom R."/>
            <person name="Stieglmeier M."/>
            <person name="Klingl A."/>
            <person name="Woyke T."/>
            <person name="Ryan C.M."/>
            <person name="Banfield J.F."/>
        </authorList>
    </citation>
    <scope>NUCLEOTIDE SEQUENCE [LARGE SCALE GENOMIC DNA]</scope>
</reference>
<evidence type="ECO:0008006" key="3">
    <source>
        <dbReference type="Google" id="ProtNLM"/>
    </source>
</evidence>
<proteinExistence type="predicted"/>
<evidence type="ECO:0000313" key="2">
    <source>
        <dbReference type="Proteomes" id="UP000230136"/>
    </source>
</evidence>
<feature type="non-terminal residue" evidence="1">
    <location>
        <position position="1"/>
    </location>
</feature>
<dbReference type="EMBL" id="PFSY01000132">
    <property type="protein sequence ID" value="PJC01772.1"/>
    <property type="molecule type" value="Genomic_DNA"/>
</dbReference>
<accession>A0A2M8DQX6</accession>
<comment type="caution">
    <text evidence="1">The sequence shown here is derived from an EMBL/GenBank/DDBJ whole genome shotgun (WGS) entry which is preliminary data.</text>
</comment>
<dbReference type="AlphaFoldDB" id="A0A2M8DQX6"/>
<organism evidence="1 2">
    <name type="scientific">Candidatus Komeilibacteria bacterium CG_4_9_14_0_8_um_filter_36_9</name>
    <dbReference type="NCBI Taxonomy" id="1974473"/>
    <lineage>
        <taxon>Bacteria</taxon>
        <taxon>Candidatus Komeiliibacteriota</taxon>
    </lineage>
</organism>
<evidence type="ECO:0000313" key="1">
    <source>
        <dbReference type="EMBL" id="PJC01772.1"/>
    </source>
</evidence>
<dbReference type="Proteomes" id="UP000230136">
    <property type="component" value="Unassembled WGS sequence"/>
</dbReference>
<protein>
    <recommendedName>
        <fullName evidence="3">DNA mismatch repair protein MutT</fullName>
    </recommendedName>
</protein>